<evidence type="ECO:0000313" key="2">
    <source>
        <dbReference type="Proteomes" id="UP001528673"/>
    </source>
</evidence>
<dbReference type="Pfam" id="PF04299">
    <property type="entry name" value="FMN_bind_2"/>
    <property type="match status" value="1"/>
</dbReference>
<protein>
    <submittedName>
        <fullName evidence="1">FMN-binding negative transcriptional regulator</fullName>
    </submittedName>
</protein>
<dbReference type="SUPFAM" id="SSF50475">
    <property type="entry name" value="FMN-binding split barrel"/>
    <property type="match status" value="1"/>
</dbReference>
<keyword evidence="2" id="KW-1185">Reference proteome</keyword>
<evidence type="ECO:0000313" key="1">
    <source>
        <dbReference type="EMBL" id="MDD0841100.1"/>
    </source>
</evidence>
<dbReference type="EMBL" id="JAQSIP010000016">
    <property type="protein sequence ID" value="MDD0841100.1"/>
    <property type="molecule type" value="Genomic_DNA"/>
</dbReference>
<dbReference type="Proteomes" id="UP001528673">
    <property type="component" value="Unassembled WGS sequence"/>
</dbReference>
<reference evidence="1 2" key="1">
    <citation type="submission" date="2023-02" db="EMBL/GenBank/DDBJ databases">
        <title>Bacterial whole genomic sequence of Curvibacter sp. HBC61.</title>
        <authorList>
            <person name="Le V."/>
            <person name="Ko S.-R."/>
            <person name="Ahn C.-Y."/>
            <person name="Oh H.-M."/>
        </authorList>
    </citation>
    <scope>NUCLEOTIDE SEQUENCE [LARGE SCALE GENOMIC DNA]</scope>
    <source>
        <strain evidence="1 2">HBC61</strain>
    </source>
</reference>
<dbReference type="PANTHER" id="PTHR35802:SF1">
    <property type="entry name" value="PROTEASE SYNTHASE AND SPORULATION PROTEIN PAI 2"/>
    <property type="match status" value="1"/>
</dbReference>
<dbReference type="RefSeq" id="WP_273953887.1">
    <property type="nucleotide sequence ID" value="NZ_JAQSIP010000016.1"/>
</dbReference>
<gene>
    <name evidence="1" type="ORF">PSQ40_21155</name>
</gene>
<dbReference type="PIRSF" id="PIRSF010372">
    <property type="entry name" value="PaiB"/>
    <property type="match status" value="1"/>
</dbReference>
<dbReference type="Gene3D" id="2.30.110.10">
    <property type="entry name" value="Electron Transport, Fmn-binding Protein, Chain A"/>
    <property type="match status" value="1"/>
</dbReference>
<dbReference type="InterPro" id="IPR007396">
    <property type="entry name" value="TR_PAI2-type"/>
</dbReference>
<accession>A0ABT5N4N6</accession>
<dbReference type="PANTHER" id="PTHR35802">
    <property type="entry name" value="PROTEASE SYNTHASE AND SPORULATION PROTEIN PAI 2"/>
    <property type="match status" value="1"/>
</dbReference>
<proteinExistence type="predicted"/>
<sequence>MYIPAHFAEPRLDELHRVMREHPLGLLVTHGGAGLDVNPLPFAFDPHTGPQGTLRAHVARANPLWQEAVEGQAVMVVFRGAEAYVSPSWYPSKHETHRQVPTWNYEVVQAHGTLAVRDDERFVRGLVATLTRQHEAPEPQPWKMGDSAPEFIDGLLKHIVGIEIILTSLVGKFKLSQNKEARDRLGAVQALEARQQPALAQAMRRTL</sequence>
<name>A0ABT5N4N6_9BURK</name>
<dbReference type="InterPro" id="IPR012349">
    <property type="entry name" value="Split_barrel_FMN-bd"/>
</dbReference>
<organism evidence="1 2">
    <name type="scientific">Curvibacter cyanobacteriorum</name>
    <dbReference type="NCBI Taxonomy" id="3026422"/>
    <lineage>
        <taxon>Bacteria</taxon>
        <taxon>Pseudomonadati</taxon>
        <taxon>Pseudomonadota</taxon>
        <taxon>Betaproteobacteria</taxon>
        <taxon>Burkholderiales</taxon>
        <taxon>Comamonadaceae</taxon>
        <taxon>Curvibacter</taxon>
    </lineage>
</organism>
<comment type="caution">
    <text evidence="1">The sequence shown here is derived from an EMBL/GenBank/DDBJ whole genome shotgun (WGS) entry which is preliminary data.</text>
</comment>